<evidence type="ECO:0000256" key="1">
    <source>
        <dbReference type="SAM" id="MobiDB-lite"/>
    </source>
</evidence>
<reference evidence="2 3" key="1">
    <citation type="journal article" date="2013" name="Mar. Genomics">
        <title>Expression of sulfatases in Rhodopirellula baltica and the diversity of sulfatases in the genus Rhodopirellula.</title>
        <authorList>
            <person name="Wegner C.E."/>
            <person name="Richter-Heitmann T."/>
            <person name="Klindworth A."/>
            <person name="Klockow C."/>
            <person name="Richter M."/>
            <person name="Achstetter T."/>
            <person name="Glockner F.O."/>
            <person name="Harder J."/>
        </authorList>
    </citation>
    <scope>NUCLEOTIDE SEQUENCE [LARGE SCALE GENOMIC DNA]</scope>
    <source>
        <strain evidence="2 3">SM1</strain>
    </source>
</reference>
<accession>M5RQ00</accession>
<evidence type="ECO:0000313" key="3">
    <source>
        <dbReference type="Proteomes" id="UP000011991"/>
    </source>
</evidence>
<gene>
    <name evidence="2" type="ORF">RMSM_05610</name>
</gene>
<proteinExistence type="predicted"/>
<dbReference type="Proteomes" id="UP000011991">
    <property type="component" value="Unassembled WGS sequence"/>
</dbReference>
<comment type="caution">
    <text evidence="2">The sequence shown here is derived from an EMBL/GenBank/DDBJ whole genome shotgun (WGS) entry which is preliminary data.</text>
</comment>
<name>M5RQ00_9BACT</name>
<dbReference type="EMBL" id="ANOG01000796">
    <property type="protein sequence ID" value="EMI17467.1"/>
    <property type="molecule type" value="Genomic_DNA"/>
</dbReference>
<dbReference type="PATRIC" id="fig|1265738.3.peg.5613"/>
<sequence length="40" mass="4209">MVAANDLPLQKTQFGDSHASSSLRPFVCSAGELAYGQLVV</sequence>
<dbReference type="AlphaFoldDB" id="M5RQ00"/>
<keyword evidence="3" id="KW-1185">Reference proteome</keyword>
<feature type="region of interest" description="Disordered" evidence="1">
    <location>
        <begin position="1"/>
        <end position="22"/>
    </location>
</feature>
<organism evidence="2 3">
    <name type="scientific">Rhodopirellula maiorica SM1</name>
    <dbReference type="NCBI Taxonomy" id="1265738"/>
    <lineage>
        <taxon>Bacteria</taxon>
        <taxon>Pseudomonadati</taxon>
        <taxon>Planctomycetota</taxon>
        <taxon>Planctomycetia</taxon>
        <taxon>Pirellulales</taxon>
        <taxon>Pirellulaceae</taxon>
        <taxon>Novipirellula</taxon>
    </lineage>
</organism>
<protein>
    <submittedName>
        <fullName evidence="2">Uncharacterized protein</fullName>
    </submittedName>
</protein>
<evidence type="ECO:0000313" key="2">
    <source>
        <dbReference type="EMBL" id="EMI17467.1"/>
    </source>
</evidence>
<feature type="compositionally biased region" description="Polar residues" evidence="1">
    <location>
        <begin position="10"/>
        <end position="22"/>
    </location>
</feature>